<dbReference type="EMBL" id="IACT01005064">
    <property type="protein sequence ID" value="LAC24235.1"/>
    <property type="molecule type" value="mRNA"/>
</dbReference>
<evidence type="ECO:0000256" key="6">
    <source>
        <dbReference type="ARBA" id="ARBA00022679"/>
    </source>
</evidence>
<keyword evidence="10" id="KW-0862">Zinc</keyword>
<protein>
    <recommendedName>
        <fullName evidence="12">DNA primase</fullName>
        <ecNumber evidence="12">2.7.7.-</ecNumber>
    </recommendedName>
</protein>
<keyword evidence="8 12" id="KW-0235">DNA replication</keyword>
<evidence type="ECO:0000256" key="5">
    <source>
        <dbReference type="ARBA" id="ARBA00022515"/>
    </source>
</evidence>
<dbReference type="InterPro" id="IPR014052">
    <property type="entry name" value="DNA_primase_ssu_euk/arc"/>
</dbReference>
<organism evidence="13">
    <name type="scientific">Hirondellea gigas</name>
    <dbReference type="NCBI Taxonomy" id="1518452"/>
    <lineage>
        <taxon>Eukaryota</taxon>
        <taxon>Metazoa</taxon>
        <taxon>Ecdysozoa</taxon>
        <taxon>Arthropoda</taxon>
        <taxon>Crustacea</taxon>
        <taxon>Multicrustacea</taxon>
        <taxon>Malacostraca</taxon>
        <taxon>Eumalacostraca</taxon>
        <taxon>Peracarida</taxon>
        <taxon>Amphipoda</taxon>
        <taxon>Amphilochidea</taxon>
        <taxon>Lysianassida</taxon>
        <taxon>Lysianassidira</taxon>
        <taxon>Lysianassoidea</taxon>
        <taxon>Lysianassidae</taxon>
        <taxon>Hirondellea</taxon>
    </lineage>
</organism>
<dbReference type="SUPFAM" id="SSF56747">
    <property type="entry name" value="Prim-pol domain"/>
    <property type="match status" value="1"/>
</dbReference>
<evidence type="ECO:0000256" key="12">
    <source>
        <dbReference type="RuleBase" id="RU003514"/>
    </source>
</evidence>
<dbReference type="PANTHER" id="PTHR10536">
    <property type="entry name" value="DNA PRIMASE SMALL SUBUNIT"/>
    <property type="match status" value="1"/>
</dbReference>
<dbReference type="InterPro" id="IPR002755">
    <property type="entry name" value="DNA_primase_S"/>
</dbReference>
<dbReference type="AlphaFoldDB" id="A0A2P2I069"/>
<keyword evidence="11" id="KW-0804">Transcription</keyword>
<evidence type="ECO:0000256" key="9">
    <source>
        <dbReference type="ARBA" id="ARBA00022723"/>
    </source>
</evidence>
<evidence type="ECO:0000256" key="2">
    <source>
        <dbReference type="ARBA" id="ARBA00001946"/>
    </source>
</evidence>
<comment type="cofactor">
    <cofactor evidence="2">
        <name>Mg(2+)</name>
        <dbReference type="ChEBI" id="CHEBI:18420"/>
    </cofactor>
</comment>
<sequence length="409" mass="46345">MPVSTDYDPETLVDLLPIYYKRLFPYSLFYKWLSYGNVDKHYFTHREFSFTLADDIYLRYQSFKDQQEMEKEIQFRCPLKIDIGAVFSFRPKDHRTVSVFTPLQKELVFDIDMTDYDEVRTCCSGAAICRKCWRFMTIAVKVLDAALREDFGFKHILWVYSGRRGVHCWVCDASARALTQAARTTVAEYLQLVRGGENQNKKVNLPGANLHPSLKRAYQLSRSELASLLEEQGLVSSVLALVPDSSLKEELKSALSSCSTGAQMLATLEAHLEDMHRSKVDYKKGIRPMLLYEIALQLVYPRLDINVSKGLNHLLKSPFCIHPKTGRVCVPFNASDADTFNPDDVPTVSELIKELDSWDGSKSSGGAPVAQYKRTSMAPAVAVFEKFLSLLAKEHTASRRDQSDATGDF</sequence>
<evidence type="ECO:0000256" key="11">
    <source>
        <dbReference type="ARBA" id="ARBA00023163"/>
    </source>
</evidence>
<dbReference type="Pfam" id="PF01896">
    <property type="entry name" value="DNA_primase_S"/>
    <property type="match status" value="1"/>
</dbReference>
<evidence type="ECO:0000256" key="1">
    <source>
        <dbReference type="ARBA" id="ARBA00001936"/>
    </source>
</evidence>
<comment type="cofactor">
    <cofactor evidence="1">
        <name>Mn(2+)</name>
        <dbReference type="ChEBI" id="CHEBI:29035"/>
    </cofactor>
</comment>
<keyword evidence="9" id="KW-0479">Metal-binding</keyword>
<evidence type="ECO:0000256" key="10">
    <source>
        <dbReference type="ARBA" id="ARBA00022833"/>
    </source>
</evidence>
<dbReference type="GO" id="GO:0003899">
    <property type="term" value="F:DNA-directed RNA polymerase activity"/>
    <property type="evidence" value="ECO:0007669"/>
    <property type="project" value="InterPro"/>
</dbReference>
<keyword evidence="5 12" id="KW-0639">Primosome</keyword>
<keyword evidence="7" id="KW-0548">Nucleotidyltransferase</keyword>
<dbReference type="Gene3D" id="3.90.920.10">
    <property type="entry name" value="DNA primase, PRIM domain"/>
    <property type="match status" value="1"/>
</dbReference>
<evidence type="ECO:0000313" key="14">
    <source>
        <dbReference type="EMBL" id="LAC24235.1"/>
    </source>
</evidence>
<dbReference type="CDD" id="cd04860">
    <property type="entry name" value="AE_Prim_S"/>
    <property type="match status" value="1"/>
</dbReference>
<accession>A0A2P2I069</accession>
<evidence type="ECO:0000256" key="4">
    <source>
        <dbReference type="ARBA" id="ARBA00022478"/>
    </source>
</evidence>
<keyword evidence="6 12" id="KW-0808">Transferase</keyword>
<dbReference type="EMBL" id="IACF01001584">
    <property type="protein sequence ID" value="LAB67276.1"/>
    <property type="molecule type" value="mRNA"/>
</dbReference>
<name>A0A2P2I069_9CRUS</name>
<evidence type="ECO:0000256" key="8">
    <source>
        <dbReference type="ARBA" id="ARBA00022705"/>
    </source>
</evidence>
<evidence type="ECO:0000256" key="3">
    <source>
        <dbReference type="ARBA" id="ARBA00009762"/>
    </source>
</evidence>
<dbReference type="GO" id="GO:0006270">
    <property type="term" value="P:DNA replication initiation"/>
    <property type="evidence" value="ECO:0007669"/>
    <property type="project" value="UniProtKB-ARBA"/>
</dbReference>
<dbReference type="EC" id="2.7.7.-" evidence="12"/>
<dbReference type="GO" id="GO:0005658">
    <property type="term" value="C:alpha DNA polymerase:primase complex"/>
    <property type="evidence" value="ECO:0007669"/>
    <property type="project" value="UniProtKB-ARBA"/>
</dbReference>
<dbReference type="FunFam" id="3.90.920.10:FF:000001">
    <property type="entry name" value="DNA primase"/>
    <property type="match status" value="1"/>
</dbReference>
<dbReference type="GO" id="GO:0046872">
    <property type="term" value="F:metal ion binding"/>
    <property type="evidence" value="ECO:0007669"/>
    <property type="project" value="UniProtKB-KW"/>
</dbReference>
<evidence type="ECO:0000313" key="13">
    <source>
        <dbReference type="EMBL" id="LAB67276.1"/>
    </source>
</evidence>
<dbReference type="GO" id="GO:0006269">
    <property type="term" value="P:DNA replication, synthesis of primer"/>
    <property type="evidence" value="ECO:0007669"/>
    <property type="project" value="UniProtKB-KW"/>
</dbReference>
<keyword evidence="4 12" id="KW-0240">DNA-directed RNA polymerase</keyword>
<dbReference type="NCBIfam" id="TIGR00335">
    <property type="entry name" value="primase_sml"/>
    <property type="match status" value="1"/>
</dbReference>
<comment type="similarity">
    <text evidence="3 12">Belongs to the eukaryotic-type primase small subunit family.</text>
</comment>
<proteinExistence type="evidence at transcript level"/>
<evidence type="ECO:0000256" key="7">
    <source>
        <dbReference type="ARBA" id="ARBA00022695"/>
    </source>
</evidence>
<reference evidence="14" key="1">
    <citation type="submission" date="2017-11" db="EMBL/GenBank/DDBJ databases">
        <title>The sensing device of the deep-sea amphipod.</title>
        <authorList>
            <person name="Kobayashi H."/>
            <person name="Nagahama T."/>
            <person name="Arai W."/>
            <person name="Sasagawa Y."/>
            <person name="Umeda M."/>
            <person name="Hayashi T."/>
            <person name="Nikaido I."/>
            <person name="Watanabe H."/>
            <person name="Oguri K."/>
            <person name="Kitazato H."/>
            <person name="Fujioka K."/>
            <person name="Kido Y."/>
            <person name="Takami H."/>
        </authorList>
    </citation>
    <scope>NUCLEOTIDE SEQUENCE</scope>
    <source>
        <tissue evidence="14">Whole body</tissue>
    </source>
</reference>
<reference evidence="13" key="2">
    <citation type="journal article" date="2018" name="Biosci. Biotechnol. Biochem.">
        <title>Polysaccharide hydrolase of the hadal zone amphipods Hirondellea gigas.</title>
        <authorList>
            <person name="Kobayashi H."/>
            <person name="Nagahama T."/>
            <person name="Arai W."/>
            <person name="Sasagawa Y."/>
            <person name="Umeda M."/>
            <person name="Hayashi T."/>
            <person name="Nikaido I."/>
            <person name="Watanabe H."/>
            <person name="Oguri K."/>
            <person name="Kitazato H."/>
            <person name="Fujioka K."/>
            <person name="Kido Y."/>
            <person name="Takami H."/>
        </authorList>
    </citation>
    <scope>NUCLEOTIDE SEQUENCE</scope>
    <source>
        <tissue evidence="13">Whole body</tissue>
    </source>
</reference>